<dbReference type="CDD" id="cd00586">
    <property type="entry name" value="4HBT"/>
    <property type="match status" value="1"/>
</dbReference>
<evidence type="ECO:0000256" key="1">
    <source>
        <dbReference type="ARBA" id="ARBA00005953"/>
    </source>
</evidence>
<gene>
    <name evidence="3" type="ORF">A5892_16360</name>
</gene>
<evidence type="ECO:0000256" key="2">
    <source>
        <dbReference type="ARBA" id="ARBA00022801"/>
    </source>
</evidence>
<dbReference type="SUPFAM" id="SSF54637">
    <property type="entry name" value="Thioesterase/thiol ester dehydrase-isomerase"/>
    <property type="match status" value="1"/>
</dbReference>
<name>A0A172YI83_9GAMM</name>
<dbReference type="PANTHER" id="PTHR31793:SF24">
    <property type="entry name" value="LONG-CHAIN ACYL-COA THIOESTERASE FADM"/>
    <property type="match status" value="1"/>
</dbReference>
<evidence type="ECO:0008006" key="5">
    <source>
        <dbReference type="Google" id="ProtNLM"/>
    </source>
</evidence>
<accession>A0A172YI83</accession>
<keyword evidence="4" id="KW-1185">Reference proteome</keyword>
<protein>
    <recommendedName>
        <fullName evidence="5">Thioesterase</fullName>
    </recommendedName>
</protein>
<dbReference type="GO" id="GO:0047617">
    <property type="term" value="F:fatty acyl-CoA hydrolase activity"/>
    <property type="evidence" value="ECO:0007669"/>
    <property type="project" value="TreeGrafter"/>
</dbReference>
<sequence length="158" mass="18036">MIDGARIGAILHSLRSFAMPHVTPIIVRGYHLDVYRHVNNARYLEFIEEARWALFDEVDALAWMERHGVGFVIVHIDIDFNSSARLGDRLEVRTELSDAITEGARSARMTQSIHCGERQVAEARVVYVCIDLTSERALPIEGELLQTLESWRQRYVSA</sequence>
<dbReference type="InterPro" id="IPR006684">
    <property type="entry name" value="YbgC/YbaW"/>
</dbReference>
<dbReference type="EMBL" id="CP015243">
    <property type="protein sequence ID" value="ANF58842.1"/>
    <property type="molecule type" value="Genomic_DNA"/>
</dbReference>
<dbReference type="KEGG" id="haa:A5892_16360"/>
<proteinExistence type="inferred from homology"/>
<dbReference type="Gene3D" id="3.10.129.10">
    <property type="entry name" value="Hotdog Thioesterase"/>
    <property type="match status" value="1"/>
</dbReference>
<keyword evidence="2" id="KW-0378">Hydrolase</keyword>
<dbReference type="NCBIfam" id="TIGR00051">
    <property type="entry name" value="YbgC/FadM family acyl-CoA thioesterase"/>
    <property type="match status" value="1"/>
</dbReference>
<dbReference type="InterPro" id="IPR050563">
    <property type="entry name" value="4-hydroxybenzoyl-CoA_TE"/>
</dbReference>
<dbReference type="PANTHER" id="PTHR31793">
    <property type="entry name" value="4-HYDROXYBENZOYL-COA THIOESTERASE FAMILY MEMBER"/>
    <property type="match status" value="1"/>
</dbReference>
<dbReference type="STRING" id="376489.A5892_16360"/>
<dbReference type="Pfam" id="PF13279">
    <property type="entry name" value="4HBT_2"/>
    <property type="match status" value="1"/>
</dbReference>
<dbReference type="AlphaFoldDB" id="A0A172YI83"/>
<organism evidence="3 4">
    <name type="scientific">Halotalea alkalilenta</name>
    <dbReference type="NCBI Taxonomy" id="376489"/>
    <lineage>
        <taxon>Bacteria</taxon>
        <taxon>Pseudomonadati</taxon>
        <taxon>Pseudomonadota</taxon>
        <taxon>Gammaproteobacteria</taxon>
        <taxon>Oceanospirillales</taxon>
        <taxon>Halomonadaceae</taxon>
        <taxon>Halotalea</taxon>
    </lineage>
</organism>
<dbReference type="Proteomes" id="UP000077875">
    <property type="component" value="Chromosome"/>
</dbReference>
<dbReference type="InterPro" id="IPR029069">
    <property type="entry name" value="HotDog_dom_sf"/>
</dbReference>
<comment type="similarity">
    <text evidence="1">Belongs to the 4-hydroxybenzoyl-CoA thioesterase family.</text>
</comment>
<evidence type="ECO:0000313" key="4">
    <source>
        <dbReference type="Proteomes" id="UP000077875"/>
    </source>
</evidence>
<evidence type="ECO:0000313" key="3">
    <source>
        <dbReference type="EMBL" id="ANF58842.1"/>
    </source>
</evidence>
<reference evidence="3 4" key="1">
    <citation type="submission" date="2016-04" db="EMBL/GenBank/DDBJ databases">
        <title>Complete Genome Sequence of Halotalea alkalilenta IHB B 13600.</title>
        <authorList>
            <person name="Swarnkar M.K."/>
            <person name="Sharma A."/>
            <person name="Kaushal K."/>
            <person name="Soni R."/>
            <person name="Rana S."/>
            <person name="Singh A.K."/>
            <person name="Gulati A."/>
        </authorList>
    </citation>
    <scope>NUCLEOTIDE SEQUENCE [LARGE SCALE GENOMIC DNA]</scope>
    <source>
        <strain evidence="3 4">IHB B 13600</strain>
    </source>
</reference>